<gene>
    <name evidence="2" type="ORF">P5G59_19140</name>
</gene>
<evidence type="ECO:0000256" key="1">
    <source>
        <dbReference type="SAM" id="Phobius"/>
    </source>
</evidence>
<comment type="caution">
    <text evidence="2">The sequence shown here is derived from an EMBL/GenBank/DDBJ whole genome shotgun (WGS) entry which is preliminary data.</text>
</comment>
<name>A0ABT8J2G6_9MICO</name>
<keyword evidence="1" id="KW-1133">Transmembrane helix</keyword>
<protein>
    <recommendedName>
        <fullName evidence="4">Fibronectin type-III domain-containing protein</fullName>
    </recommendedName>
</protein>
<feature type="transmembrane region" description="Helical" evidence="1">
    <location>
        <begin position="24"/>
        <end position="48"/>
    </location>
</feature>
<keyword evidence="3" id="KW-1185">Reference proteome</keyword>
<accession>A0ABT8J2G6</accession>
<proteinExistence type="predicted"/>
<sequence>MKLRTHLRTLLTDRRGELNLREEVVALPIGVKVFTVAAILFVVVATLIASVSATAATNGRYNVNSLQFEKDVQASTVVKGLGDSAIAILTTTAAGSCGVKVWEAGEAGGHKAVFTKETTTAGACTASTPAATFPSTDGTLEVGELSTVTFAVENLGGRTITFDIAGNPTLASGSRPSTVSDADWTDLRPYRVTLDLSTAADRVGTYAKSRQYVGTTRITNVPQADPSLHYVPPATPVVAPSQLTITGIGRSTSAGAAYSGVREGATITITGGVCAAGTTTLTITYTPTAPTGLPPVSTITVVPLTGAAYAVELAGVQNGSEGTVLAVASCGDNSMTVQDQRDYHQSVPTPLLTVKQGATPEQYVLSWSAVSSLSTMYRPEWATNFGTDNDMANTTALTATMTFTTGTTYGATITFWVNATVSQDVVKSAPATIATAWPTTPAGANMTYTRTGYNGNYVSGNVKWNFTGTCPAGTTLQASQLENHAGTTSKTYNNAIQYQGPWTANLTQVNWGPSYALQGYPYGMGLQTRCASPTGLYSPVVQVQSREWITPMAQPGAPVWNAYNIYTYTAPVYWTHSTCNAPSGCSSLAVNYVTYCAAGSNLNSNGWMSTDWGGGQYWHNFGFGDYWQLPNAVARNVTYTNAQYNCATPWGYVSPMSPVGAGVTVTVLP</sequence>
<evidence type="ECO:0008006" key="4">
    <source>
        <dbReference type="Google" id="ProtNLM"/>
    </source>
</evidence>
<keyword evidence="1" id="KW-0812">Transmembrane</keyword>
<organism evidence="2 3">
    <name type="scientific">Leifsonia virtsii</name>
    <dbReference type="NCBI Taxonomy" id="3035915"/>
    <lineage>
        <taxon>Bacteria</taxon>
        <taxon>Bacillati</taxon>
        <taxon>Actinomycetota</taxon>
        <taxon>Actinomycetes</taxon>
        <taxon>Micrococcales</taxon>
        <taxon>Microbacteriaceae</taxon>
        <taxon>Leifsonia</taxon>
    </lineage>
</organism>
<reference evidence="2" key="1">
    <citation type="submission" date="2023-03" db="EMBL/GenBank/DDBJ databases">
        <title>MT1 and MT2 Draft Genomes of Novel Species.</title>
        <authorList>
            <person name="Venkateswaran K."/>
        </authorList>
    </citation>
    <scope>NUCLEOTIDE SEQUENCE</scope>
    <source>
        <strain evidence="2">F6_8S_P_1A</strain>
    </source>
</reference>
<evidence type="ECO:0000313" key="2">
    <source>
        <dbReference type="EMBL" id="MDN4599275.1"/>
    </source>
</evidence>
<evidence type="ECO:0000313" key="3">
    <source>
        <dbReference type="Proteomes" id="UP001174210"/>
    </source>
</evidence>
<dbReference type="Proteomes" id="UP001174210">
    <property type="component" value="Unassembled WGS sequence"/>
</dbReference>
<keyword evidence="1" id="KW-0472">Membrane</keyword>
<dbReference type="EMBL" id="JAROCB010000006">
    <property type="protein sequence ID" value="MDN4599275.1"/>
    <property type="molecule type" value="Genomic_DNA"/>
</dbReference>
<dbReference type="RefSeq" id="WP_301220621.1">
    <property type="nucleotide sequence ID" value="NZ_JAROCB010000006.1"/>
</dbReference>